<dbReference type="PRINTS" id="PR00039">
    <property type="entry name" value="HTHLYSR"/>
</dbReference>
<keyword evidence="7" id="KW-1185">Reference proteome</keyword>
<accession>A0A926KWG9</accession>
<dbReference type="PROSITE" id="PS50931">
    <property type="entry name" value="HTH_LYSR"/>
    <property type="match status" value="1"/>
</dbReference>
<keyword evidence="3" id="KW-0238">DNA-binding</keyword>
<dbReference type="SUPFAM" id="SSF53850">
    <property type="entry name" value="Periplasmic binding protein-like II"/>
    <property type="match status" value="1"/>
</dbReference>
<dbReference type="Proteomes" id="UP000650466">
    <property type="component" value="Unassembled WGS sequence"/>
</dbReference>
<feature type="domain" description="HTH lysR-type" evidence="5">
    <location>
        <begin position="1"/>
        <end position="58"/>
    </location>
</feature>
<dbReference type="GO" id="GO:0003700">
    <property type="term" value="F:DNA-binding transcription factor activity"/>
    <property type="evidence" value="ECO:0007669"/>
    <property type="project" value="InterPro"/>
</dbReference>
<dbReference type="RefSeq" id="WP_188176997.1">
    <property type="nucleotide sequence ID" value="NZ_JACVVD010000010.1"/>
</dbReference>
<dbReference type="GO" id="GO:0005829">
    <property type="term" value="C:cytosol"/>
    <property type="evidence" value="ECO:0007669"/>
    <property type="project" value="TreeGrafter"/>
</dbReference>
<organism evidence="6 7">
    <name type="scientific">Paenibacillus sedimenti</name>
    <dbReference type="NCBI Taxonomy" id="2770274"/>
    <lineage>
        <taxon>Bacteria</taxon>
        <taxon>Bacillati</taxon>
        <taxon>Bacillota</taxon>
        <taxon>Bacilli</taxon>
        <taxon>Bacillales</taxon>
        <taxon>Paenibacillaceae</taxon>
        <taxon>Paenibacillus</taxon>
    </lineage>
</organism>
<dbReference type="InterPro" id="IPR036390">
    <property type="entry name" value="WH_DNA-bd_sf"/>
</dbReference>
<dbReference type="InterPro" id="IPR036388">
    <property type="entry name" value="WH-like_DNA-bd_sf"/>
</dbReference>
<evidence type="ECO:0000313" key="7">
    <source>
        <dbReference type="Proteomes" id="UP000650466"/>
    </source>
</evidence>
<reference evidence="6" key="1">
    <citation type="submission" date="2020-09" db="EMBL/GenBank/DDBJ databases">
        <title>Draft Genome Sequence of Paenibacillus sp. WST5.</title>
        <authorList>
            <person name="Bao Z."/>
        </authorList>
    </citation>
    <scope>NUCLEOTIDE SEQUENCE</scope>
    <source>
        <strain evidence="6">WST5</strain>
    </source>
</reference>
<protein>
    <submittedName>
        <fullName evidence="6">LysR family transcriptional regulator</fullName>
    </submittedName>
</protein>
<evidence type="ECO:0000256" key="4">
    <source>
        <dbReference type="ARBA" id="ARBA00023163"/>
    </source>
</evidence>
<dbReference type="GO" id="GO:0003677">
    <property type="term" value="F:DNA binding"/>
    <property type="evidence" value="ECO:0007669"/>
    <property type="project" value="UniProtKB-KW"/>
</dbReference>
<evidence type="ECO:0000256" key="2">
    <source>
        <dbReference type="ARBA" id="ARBA00023015"/>
    </source>
</evidence>
<keyword evidence="4" id="KW-0804">Transcription</keyword>
<comment type="caution">
    <text evidence="6">The sequence shown here is derived from an EMBL/GenBank/DDBJ whole genome shotgun (WGS) entry which is preliminary data.</text>
</comment>
<dbReference type="Pfam" id="PF03466">
    <property type="entry name" value="LysR_substrate"/>
    <property type="match status" value="1"/>
</dbReference>
<keyword evidence="2" id="KW-0805">Transcription regulation</keyword>
<evidence type="ECO:0000313" key="6">
    <source>
        <dbReference type="EMBL" id="MBD0383210.1"/>
    </source>
</evidence>
<dbReference type="Gene3D" id="1.10.10.10">
    <property type="entry name" value="Winged helix-like DNA-binding domain superfamily/Winged helix DNA-binding domain"/>
    <property type="match status" value="1"/>
</dbReference>
<dbReference type="PANTHER" id="PTHR30419">
    <property type="entry name" value="HTH-TYPE TRANSCRIPTIONAL REGULATOR YBHD"/>
    <property type="match status" value="1"/>
</dbReference>
<proteinExistence type="inferred from homology"/>
<evidence type="ECO:0000256" key="1">
    <source>
        <dbReference type="ARBA" id="ARBA00009437"/>
    </source>
</evidence>
<dbReference type="InterPro" id="IPR000847">
    <property type="entry name" value="LysR_HTH_N"/>
</dbReference>
<sequence>MDTRKLEYFVEVVRAGSFTRAAERLHVAQPAISKSIQKLEDELQLILFDRSEKSVTLTPEGKVLLGHAQSILGSIEEARKEMEELRGLERGEIRIGLPSMYGSFYFPQIIKEFKKKYPSLLISVVEEGTLQVRKLIERKEVDLGIIDFDHAGPEIEVIPLLTEEMVACFPIGHPLAGRKSIPLQEMIHEPLILFKEGYFQRNLIMETSQTANIVPNITFSTNQLSLIRSLVAEGIGVTLFLRVVADSDPQLRSVSLNPPVFLHLGVGRSRNTYLSKASQIFLEFLKDRISHGFSTSASATLTTKSIPYGYPDA</sequence>
<dbReference type="CDD" id="cd05466">
    <property type="entry name" value="PBP2_LTTR_substrate"/>
    <property type="match status" value="1"/>
</dbReference>
<dbReference type="Gene3D" id="3.40.190.290">
    <property type="match status" value="1"/>
</dbReference>
<dbReference type="FunFam" id="1.10.10.10:FF:000001">
    <property type="entry name" value="LysR family transcriptional regulator"/>
    <property type="match status" value="1"/>
</dbReference>
<dbReference type="Pfam" id="PF00126">
    <property type="entry name" value="HTH_1"/>
    <property type="match status" value="1"/>
</dbReference>
<dbReference type="EMBL" id="JACVVD010000010">
    <property type="protein sequence ID" value="MBD0383210.1"/>
    <property type="molecule type" value="Genomic_DNA"/>
</dbReference>
<dbReference type="InterPro" id="IPR005119">
    <property type="entry name" value="LysR_subst-bd"/>
</dbReference>
<evidence type="ECO:0000256" key="3">
    <source>
        <dbReference type="ARBA" id="ARBA00023125"/>
    </source>
</evidence>
<evidence type="ECO:0000259" key="5">
    <source>
        <dbReference type="PROSITE" id="PS50931"/>
    </source>
</evidence>
<gene>
    <name evidence="6" type="ORF">ICC18_24175</name>
</gene>
<name>A0A926KWG9_9BACL</name>
<dbReference type="SUPFAM" id="SSF46785">
    <property type="entry name" value="Winged helix' DNA-binding domain"/>
    <property type="match status" value="1"/>
</dbReference>
<dbReference type="InterPro" id="IPR050950">
    <property type="entry name" value="HTH-type_LysR_regulators"/>
</dbReference>
<comment type="similarity">
    <text evidence="1">Belongs to the LysR transcriptional regulatory family.</text>
</comment>
<dbReference type="PANTHER" id="PTHR30419:SF8">
    <property type="entry name" value="NITROGEN ASSIMILATION TRANSCRIPTIONAL ACTIVATOR-RELATED"/>
    <property type="match status" value="1"/>
</dbReference>
<dbReference type="AlphaFoldDB" id="A0A926KWG9"/>